<dbReference type="KEGG" id="qsa:O6P43_024452"/>
<gene>
    <name evidence="3" type="ORF">O6P43_024452</name>
</gene>
<sequence length="219" mass="24870">MMKRRKRCRRRDRKHGDLRNLGLIQYLVVENVNASVRQEKKSEVRGGDGNGFYAEEEKEWTEEDIEVLKKQLLKHPVGKPRRWEVIAEAYRGRHKVESVIKKAKELGEKKVDDANSYEQFLKKRRPVDKRVENEIDNLGNGLVEKPESAKEVGGGEGGAVWSSGEDIALLNALKAFPKDVPMRWEKIAAAVPGKSKAACMKRFGELKRGFRSAKAASDE</sequence>
<dbReference type="GO" id="GO:0005829">
    <property type="term" value="C:cytosol"/>
    <property type="evidence" value="ECO:0007669"/>
    <property type="project" value="TreeGrafter"/>
</dbReference>
<organism evidence="3 4">
    <name type="scientific">Quillaja saponaria</name>
    <name type="common">Soap bark tree</name>
    <dbReference type="NCBI Taxonomy" id="32244"/>
    <lineage>
        <taxon>Eukaryota</taxon>
        <taxon>Viridiplantae</taxon>
        <taxon>Streptophyta</taxon>
        <taxon>Embryophyta</taxon>
        <taxon>Tracheophyta</taxon>
        <taxon>Spermatophyta</taxon>
        <taxon>Magnoliopsida</taxon>
        <taxon>eudicotyledons</taxon>
        <taxon>Gunneridae</taxon>
        <taxon>Pentapetalae</taxon>
        <taxon>rosids</taxon>
        <taxon>fabids</taxon>
        <taxon>Fabales</taxon>
        <taxon>Quillajaceae</taxon>
        <taxon>Quillaja</taxon>
    </lineage>
</organism>
<feature type="domain" description="SANT" evidence="2">
    <location>
        <begin position="156"/>
        <end position="211"/>
    </location>
</feature>
<dbReference type="GO" id="GO:0051083">
    <property type="term" value="P:'de novo' cotranslational protein folding"/>
    <property type="evidence" value="ECO:0007669"/>
    <property type="project" value="InterPro"/>
</dbReference>
<dbReference type="InterPro" id="IPR017884">
    <property type="entry name" value="SANT_dom"/>
</dbReference>
<dbReference type="InterPro" id="IPR044634">
    <property type="entry name" value="Zuotin/DnaJC2"/>
</dbReference>
<dbReference type="EMBL" id="JARAOO010000010">
    <property type="protein sequence ID" value="KAJ7952637.1"/>
    <property type="molecule type" value="Genomic_DNA"/>
</dbReference>
<dbReference type="PROSITE" id="PS50090">
    <property type="entry name" value="MYB_LIKE"/>
    <property type="match status" value="1"/>
</dbReference>
<dbReference type="PANTHER" id="PTHR43999">
    <property type="entry name" value="DNAJ HOMOLOG SUBFAMILY C MEMBER 2"/>
    <property type="match status" value="1"/>
</dbReference>
<dbReference type="InterPro" id="IPR009057">
    <property type="entry name" value="Homeodomain-like_sf"/>
</dbReference>
<dbReference type="PROSITE" id="PS51293">
    <property type="entry name" value="SANT"/>
    <property type="match status" value="1"/>
</dbReference>
<evidence type="ECO:0000313" key="4">
    <source>
        <dbReference type="Proteomes" id="UP001163823"/>
    </source>
</evidence>
<dbReference type="CDD" id="cd00167">
    <property type="entry name" value="SANT"/>
    <property type="match status" value="1"/>
</dbReference>
<dbReference type="Gene3D" id="1.10.10.60">
    <property type="entry name" value="Homeodomain-like"/>
    <property type="match status" value="2"/>
</dbReference>
<dbReference type="GO" id="GO:0043022">
    <property type="term" value="F:ribosome binding"/>
    <property type="evidence" value="ECO:0007669"/>
    <property type="project" value="InterPro"/>
</dbReference>
<dbReference type="FunFam" id="1.10.10.60:FF:000416">
    <property type="entry name" value="Myb family transcription factor"/>
    <property type="match status" value="1"/>
</dbReference>
<dbReference type="GO" id="GO:0030544">
    <property type="term" value="F:Hsp70 protein binding"/>
    <property type="evidence" value="ECO:0007669"/>
    <property type="project" value="InterPro"/>
</dbReference>
<accession>A0AAD7L7M1</accession>
<reference evidence="3" key="1">
    <citation type="journal article" date="2023" name="Science">
        <title>Elucidation of the pathway for biosynthesis of saponin adjuvants from the soapbark tree.</title>
        <authorList>
            <person name="Reed J."/>
            <person name="Orme A."/>
            <person name="El-Demerdash A."/>
            <person name="Owen C."/>
            <person name="Martin L.B.B."/>
            <person name="Misra R.C."/>
            <person name="Kikuchi S."/>
            <person name="Rejzek M."/>
            <person name="Martin A.C."/>
            <person name="Harkess A."/>
            <person name="Leebens-Mack J."/>
            <person name="Louveau T."/>
            <person name="Stephenson M.J."/>
            <person name="Osbourn A."/>
        </authorList>
    </citation>
    <scope>NUCLEOTIDE SEQUENCE</scope>
    <source>
        <strain evidence="3">S10</strain>
    </source>
</reference>
<feature type="domain" description="Myb-like" evidence="1">
    <location>
        <begin position="161"/>
        <end position="207"/>
    </location>
</feature>
<dbReference type="PANTHER" id="PTHR43999:SF3">
    <property type="entry name" value="TRANSCRIPTION FACTOR MAMYB"/>
    <property type="match status" value="1"/>
</dbReference>
<dbReference type="SUPFAM" id="SSF46689">
    <property type="entry name" value="Homeodomain-like"/>
    <property type="match status" value="2"/>
</dbReference>
<protein>
    <submittedName>
        <fullName evidence="3">DnaJ-like subfamily C member 2</fullName>
    </submittedName>
</protein>
<dbReference type="Pfam" id="PF23082">
    <property type="entry name" value="Myb_DNA-binding_2"/>
    <property type="match status" value="1"/>
</dbReference>
<dbReference type="GO" id="GO:0006450">
    <property type="term" value="P:regulation of translational fidelity"/>
    <property type="evidence" value="ECO:0007669"/>
    <property type="project" value="InterPro"/>
</dbReference>
<proteinExistence type="predicted"/>
<dbReference type="InterPro" id="IPR001005">
    <property type="entry name" value="SANT/Myb"/>
</dbReference>
<dbReference type="SMART" id="SM00717">
    <property type="entry name" value="SANT"/>
    <property type="match status" value="2"/>
</dbReference>
<dbReference type="Proteomes" id="UP001163823">
    <property type="component" value="Chromosome 10"/>
</dbReference>
<comment type="caution">
    <text evidence="3">The sequence shown here is derived from an EMBL/GenBank/DDBJ whole genome shotgun (WGS) entry which is preliminary data.</text>
</comment>
<keyword evidence="4" id="KW-1185">Reference proteome</keyword>
<dbReference type="AlphaFoldDB" id="A0AAD7L7M1"/>
<evidence type="ECO:0000313" key="3">
    <source>
        <dbReference type="EMBL" id="KAJ7952637.1"/>
    </source>
</evidence>
<evidence type="ECO:0000259" key="1">
    <source>
        <dbReference type="PROSITE" id="PS50090"/>
    </source>
</evidence>
<name>A0AAD7L7M1_QUISA</name>
<evidence type="ECO:0000259" key="2">
    <source>
        <dbReference type="PROSITE" id="PS51293"/>
    </source>
</evidence>
<dbReference type="Pfam" id="PF00249">
    <property type="entry name" value="Myb_DNA-binding"/>
    <property type="match status" value="1"/>
</dbReference>